<dbReference type="AlphaFoldDB" id="A0A495W6L2"/>
<comment type="caution">
    <text evidence="2">The sequence shown here is derived from an EMBL/GenBank/DDBJ whole genome shotgun (WGS) entry which is preliminary data.</text>
</comment>
<name>A0A495W6L2_9PSEU</name>
<keyword evidence="3" id="KW-1185">Reference proteome</keyword>
<accession>A0A495W6L2</accession>
<feature type="transmembrane region" description="Helical" evidence="1">
    <location>
        <begin position="12"/>
        <end position="31"/>
    </location>
</feature>
<keyword evidence="1" id="KW-0472">Membrane</keyword>
<evidence type="ECO:0008006" key="4">
    <source>
        <dbReference type="Google" id="ProtNLM"/>
    </source>
</evidence>
<evidence type="ECO:0000256" key="1">
    <source>
        <dbReference type="SAM" id="Phobius"/>
    </source>
</evidence>
<dbReference type="Proteomes" id="UP000282084">
    <property type="component" value="Unassembled WGS sequence"/>
</dbReference>
<feature type="transmembrane region" description="Helical" evidence="1">
    <location>
        <begin position="505"/>
        <end position="529"/>
    </location>
</feature>
<dbReference type="SUPFAM" id="SSF52540">
    <property type="entry name" value="P-loop containing nucleoside triphosphate hydrolases"/>
    <property type="match status" value="1"/>
</dbReference>
<sequence>MDHRRLARASRRIALIGAGGVTCLVLLPIAINAATGGSAPRVLGPYATWLWPSLVLLSAVTAALAAWTPLSALLVRRLPAHPANRAAALERVERYVRARQEGSTAEQVRLKLGVAPRVGPRLPTRSTAPLVVVGEPGAGKTSLLLELAATLVHRAKADEDRLVPVLVDLGGWRPAEDFGEWLLGHLARRYRIGARLGRAWLRERRLAVLFDDLDEVPEADRAECLAWITALRLPHVVLCCSTDDYERLPRYDVVHVEPLRRTDVLGLIAACAPRLDGLAEALAKDPDAWDEVRTPLAFGLLALAYRAGRAEYRGVLDTYVVESVARGPGRAERTLRALRFLARIARRRADLVARHRLPRREVWLDFVGPEVVWRLFRRAAPGALAGAAAALCLVVGLAFGVVAAVVAAVCAAALRRGRFPAPVGDRAGGARWAATGFAAGALVVGAVAVVGGRLGGQMARWPAPVGFGLVLVVAFLVALGVTRDRYWAVASALVPAAVMVRTGPAALLAALGVGLCAGAVVGVLTGGLTRVWEGLRGVAPAGRGPRSAPVAGLAGAGLAAVLGAAPGVVLGTLPGVVLGTVFGAVPQWTGVGPVTGLLIGLAVTPVAARPCEPVAELLAKPLALDEFPLRRKAVIQSALDRVLLVDGHRFPHALVRDHLAACDPVELGATAERRREGLSPTASGPRA</sequence>
<reference evidence="2 3" key="1">
    <citation type="submission" date="2018-10" db="EMBL/GenBank/DDBJ databases">
        <title>Sequencing the genomes of 1000 actinobacteria strains.</title>
        <authorList>
            <person name="Klenk H.-P."/>
        </authorList>
    </citation>
    <scope>NUCLEOTIDE SEQUENCE [LARGE SCALE GENOMIC DNA]</scope>
    <source>
        <strain evidence="2 3">DSM 43800</strain>
    </source>
</reference>
<organism evidence="2 3">
    <name type="scientific">Saccharothrix australiensis</name>
    <dbReference type="NCBI Taxonomy" id="2072"/>
    <lineage>
        <taxon>Bacteria</taxon>
        <taxon>Bacillati</taxon>
        <taxon>Actinomycetota</taxon>
        <taxon>Actinomycetes</taxon>
        <taxon>Pseudonocardiales</taxon>
        <taxon>Pseudonocardiaceae</taxon>
        <taxon>Saccharothrix</taxon>
    </lineage>
</organism>
<feature type="transmembrane region" description="Helical" evidence="1">
    <location>
        <begin position="383"/>
        <end position="414"/>
    </location>
</feature>
<feature type="transmembrane region" description="Helical" evidence="1">
    <location>
        <begin position="51"/>
        <end position="75"/>
    </location>
</feature>
<feature type="transmembrane region" description="Helical" evidence="1">
    <location>
        <begin position="590"/>
        <end position="608"/>
    </location>
</feature>
<proteinExistence type="predicted"/>
<feature type="transmembrane region" description="Helical" evidence="1">
    <location>
        <begin position="434"/>
        <end position="454"/>
    </location>
</feature>
<evidence type="ECO:0000313" key="2">
    <source>
        <dbReference type="EMBL" id="RKT56717.1"/>
    </source>
</evidence>
<protein>
    <recommendedName>
        <fullName evidence="4">NACHT domain-containing protein</fullName>
    </recommendedName>
</protein>
<dbReference type="RefSeq" id="WP_211347146.1">
    <property type="nucleotide sequence ID" value="NZ_RBXO01000001.1"/>
</dbReference>
<dbReference type="Gene3D" id="3.40.50.300">
    <property type="entry name" value="P-loop containing nucleotide triphosphate hydrolases"/>
    <property type="match status" value="1"/>
</dbReference>
<dbReference type="InterPro" id="IPR027417">
    <property type="entry name" value="P-loop_NTPase"/>
</dbReference>
<evidence type="ECO:0000313" key="3">
    <source>
        <dbReference type="Proteomes" id="UP000282084"/>
    </source>
</evidence>
<feature type="transmembrane region" description="Helical" evidence="1">
    <location>
        <begin position="461"/>
        <end position="481"/>
    </location>
</feature>
<keyword evidence="1" id="KW-0812">Transmembrane</keyword>
<feature type="transmembrane region" description="Helical" evidence="1">
    <location>
        <begin position="550"/>
        <end position="570"/>
    </location>
</feature>
<gene>
    <name evidence="2" type="ORF">C8E97_5427</name>
</gene>
<dbReference type="EMBL" id="RBXO01000001">
    <property type="protein sequence ID" value="RKT56717.1"/>
    <property type="molecule type" value="Genomic_DNA"/>
</dbReference>
<keyword evidence="1" id="KW-1133">Transmembrane helix</keyword>